<dbReference type="AlphaFoldDB" id="A0A814Y975"/>
<evidence type="ECO:0000313" key="5">
    <source>
        <dbReference type="Proteomes" id="UP000663845"/>
    </source>
</evidence>
<feature type="transmembrane region" description="Helical" evidence="1">
    <location>
        <begin position="45"/>
        <end position="72"/>
    </location>
</feature>
<dbReference type="Proteomes" id="UP000663845">
    <property type="component" value="Unassembled WGS sequence"/>
</dbReference>
<comment type="caution">
    <text evidence="2">The sequence shown here is derived from an EMBL/GenBank/DDBJ whole genome shotgun (WGS) entry which is preliminary data.</text>
</comment>
<evidence type="ECO:0000313" key="4">
    <source>
        <dbReference type="EMBL" id="CAF3766837.1"/>
    </source>
</evidence>
<keyword evidence="1" id="KW-1133">Transmembrane helix</keyword>
<keyword evidence="1" id="KW-0812">Transmembrane</keyword>
<dbReference type="Proteomes" id="UP000663868">
    <property type="component" value="Unassembled WGS sequence"/>
</dbReference>
<accession>A0A814Y975</accession>
<keyword evidence="1" id="KW-0472">Membrane</keyword>
<dbReference type="EMBL" id="CAJOBB010000863">
    <property type="protein sequence ID" value="CAF3766837.1"/>
    <property type="molecule type" value="Genomic_DNA"/>
</dbReference>
<evidence type="ECO:0000313" key="3">
    <source>
        <dbReference type="EMBL" id="CAF1262260.1"/>
    </source>
</evidence>
<evidence type="ECO:0000256" key="1">
    <source>
        <dbReference type="SAM" id="Phobius"/>
    </source>
</evidence>
<dbReference type="Proteomes" id="UP000663860">
    <property type="component" value="Unassembled WGS sequence"/>
</dbReference>
<proteinExistence type="predicted"/>
<reference evidence="2" key="1">
    <citation type="submission" date="2021-02" db="EMBL/GenBank/DDBJ databases">
        <authorList>
            <person name="Nowell W R."/>
        </authorList>
    </citation>
    <scope>NUCLEOTIDE SEQUENCE</scope>
</reference>
<protein>
    <submittedName>
        <fullName evidence="2">Uncharacterized protein</fullName>
    </submittedName>
</protein>
<name>A0A814Y975_9BILA</name>
<sequence length="176" mass="18943">MSSVFPNNFNNNTTNNQLVNVSMLVEKPCPSVAPYVVSYFYGSPIGWNAVLVGLLSSILAIIFLLTCLYYLIGRRRYFNESDSPTPVALVEKNGVSGIPVTTSSQTATTTFMNEPGKETKISTYTEQGLTSNGNGDFMLGMPTMGNGHTGSSSTNGLLANGSADPSELRLLQHEHH</sequence>
<gene>
    <name evidence="3" type="ORF">IZO911_LOCUS31953</name>
    <name evidence="2" type="ORF">JYZ213_LOCUS28281</name>
    <name evidence="4" type="ORF">KXQ929_LOCUS15130</name>
</gene>
<evidence type="ECO:0000313" key="2">
    <source>
        <dbReference type="EMBL" id="CAF1226159.1"/>
    </source>
</evidence>
<organism evidence="2 5">
    <name type="scientific">Adineta steineri</name>
    <dbReference type="NCBI Taxonomy" id="433720"/>
    <lineage>
        <taxon>Eukaryota</taxon>
        <taxon>Metazoa</taxon>
        <taxon>Spiralia</taxon>
        <taxon>Gnathifera</taxon>
        <taxon>Rotifera</taxon>
        <taxon>Eurotatoria</taxon>
        <taxon>Bdelloidea</taxon>
        <taxon>Adinetida</taxon>
        <taxon>Adinetidae</taxon>
        <taxon>Adineta</taxon>
    </lineage>
</organism>
<dbReference type="EMBL" id="CAJNOG010000408">
    <property type="protein sequence ID" value="CAF1226159.1"/>
    <property type="molecule type" value="Genomic_DNA"/>
</dbReference>
<dbReference type="EMBL" id="CAJNOE010000539">
    <property type="protein sequence ID" value="CAF1262260.1"/>
    <property type="molecule type" value="Genomic_DNA"/>
</dbReference>